<keyword evidence="8 13" id="KW-0460">Magnesium</keyword>
<dbReference type="Gene3D" id="3.40.50.10190">
    <property type="entry name" value="BRCT domain"/>
    <property type="match status" value="1"/>
</dbReference>
<dbReference type="InterPro" id="IPR004150">
    <property type="entry name" value="NAD_DNA_ligase_OB"/>
</dbReference>
<gene>
    <name evidence="13" type="primary">ligA</name>
    <name evidence="16" type="ORF">FB389_0727</name>
</gene>
<dbReference type="GO" id="GO:0046872">
    <property type="term" value="F:metal ion binding"/>
    <property type="evidence" value="ECO:0007669"/>
    <property type="project" value="UniProtKB-KW"/>
</dbReference>
<evidence type="ECO:0000256" key="13">
    <source>
        <dbReference type="HAMAP-Rule" id="MF_01588"/>
    </source>
</evidence>
<evidence type="ECO:0000256" key="8">
    <source>
        <dbReference type="ARBA" id="ARBA00022842"/>
    </source>
</evidence>
<keyword evidence="3 13" id="KW-0436">Ligase</keyword>
<dbReference type="Gene3D" id="2.40.50.140">
    <property type="entry name" value="Nucleic acid-binding proteins"/>
    <property type="match status" value="1"/>
</dbReference>
<dbReference type="CDD" id="cd17748">
    <property type="entry name" value="BRCT_DNA_ligase_like"/>
    <property type="match status" value="1"/>
</dbReference>
<dbReference type="Proteomes" id="UP000316181">
    <property type="component" value="Unassembled WGS sequence"/>
</dbReference>
<feature type="binding site" evidence="13">
    <location>
        <position position="471"/>
    </location>
    <ligand>
        <name>Zn(2+)</name>
        <dbReference type="ChEBI" id="CHEBI:29105"/>
    </ligand>
</feature>
<dbReference type="InterPro" id="IPR018239">
    <property type="entry name" value="DNA_ligase_AS"/>
</dbReference>
<evidence type="ECO:0000256" key="4">
    <source>
        <dbReference type="ARBA" id="ARBA00022705"/>
    </source>
</evidence>
<dbReference type="SMART" id="SM00292">
    <property type="entry name" value="BRCT"/>
    <property type="match status" value="1"/>
</dbReference>
<feature type="domain" description="BRCT" evidence="15">
    <location>
        <begin position="699"/>
        <end position="765"/>
    </location>
</feature>
<dbReference type="Gene3D" id="1.10.287.610">
    <property type="entry name" value="Helix hairpin bin"/>
    <property type="match status" value="1"/>
</dbReference>
<dbReference type="GO" id="GO:0006281">
    <property type="term" value="P:DNA repair"/>
    <property type="evidence" value="ECO:0007669"/>
    <property type="project" value="UniProtKB-KW"/>
</dbReference>
<evidence type="ECO:0000256" key="5">
    <source>
        <dbReference type="ARBA" id="ARBA00022723"/>
    </source>
</evidence>
<dbReference type="InterPro" id="IPR036420">
    <property type="entry name" value="BRCT_dom_sf"/>
</dbReference>
<dbReference type="FunFam" id="2.40.50.140:FF:000012">
    <property type="entry name" value="DNA ligase"/>
    <property type="match status" value="1"/>
</dbReference>
<evidence type="ECO:0000256" key="2">
    <source>
        <dbReference type="ARBA" id="ARBA00013308"/>
    </source>
</evidence>
<dbReference type="GO" id="GO:0003911">
    <property type="term" value="F:DNA ligase (NAD+) activity"/>
    <property type="evidence" value="ECO:0007669"/>
    <property type="project" value="UniProtKB-UniRule"/>
</dbReference>
<dbReference type="InterPro" id="IPR004149">
    <property type="entry name" value="Znf_DNAligase_C4"/>
</dbReference>
<accession>A0A542SN61</accession>
<evidence type="ECO:0000256" key="6">
    <source>
        <dbReference type="ARBA" id="ARBA00022763"/>
    </source>
</evidence>
<dbReference type="InterPro" id="IPR012340">
    <property type="entry name" value="NA-bd_OB-fold"/>
</dbReference>
<keyword evidence="6 13" id="KW-0227">DNA damage</keyword>
<dbReference type="CDD" id="cd00114">
    <property type="entry name" value="LIGANc"/>
    <property type="match status" value="1"/>
</dbReference>
<dbReference type="AlphaFoldDB" id="A0A542SN61"/>
<dbReference type="Pfam" id="PF01653">
    <property type="entry name" value="DNA_ligase_aden"/>
    <property type="match status" value="1"/>
</dbReference>
<feature type="binding site" evidence="13">
    <location>
        <position position="143"/>
    </location>
    <ligand>
        <name>NAD(+)</name>
        <dbReference type="ChEBI" id="CHEBI:57540"/>
    </ligand>
</feature>
<evidence type="ECO:0000256" key="7">
    <source>
        <dbReference type="ARBA" id="ARBA00022833"/>
    </source>
</evidence>
<dbReference type="Gene3D" id="1.10.150.20">
    <property type="entry name" value="5' to 3' exonuclease, C-terminal subdomain"/>
    <property type="match status" value="2"/>
</dbReference>
<dbReference type="OrthoDB" id="9759736at2"/>
<dbReference type="Pfam" id="PF12826">
    <property type="entry name" value="HHH_2"/>
    <property type="match status" value="1"/>
</dbReference>
<dbReference type="SUPFAM" id="SSF50249">
    <property type="entry name" value="Nucleic acid-binding proteins"/>
    <property type="match status" value="1"/>
</dbReference>
<evidence type="ECO:0000259" key="15">
    <source>
        <dbReference type="PROSITE" id="PS50172"/>
    </source>
</evidence>
<feature type="binding site" evidence="13">
    <location>
        <position position="449"/>
    </location>
    <ligand>
        <name>Zn(2+)</name>
        <dbReference type="ChEBI" id="CHEBI:29105"/>
    </ligand>
</feature>
<reference evidence="16 17" key="1">
    <citation type="submission" date="2019-06" db="EMBL/GenBank/DDBJ databases">
        <title>Sequencing the genomes of 1000 actinobacteria strains.</title>
        <authorList>
            <person name="Klenk H.-P."/>
        </authorList>
    </citation>
    <scope>NUCLEOTIDE SEQUENCE [LARGE SCALE GENOMIC DNA]</scope>
    <source>
        <strain evidence="16 17">DSM 10596</strain>
    </source>
</reference>
<dbReference type="EMBL" id="VFNV01000001">
    <property type="protein sequence ID" value="TQK76069.1"/>
    <property type="molecule type" value="Genomic_DNA"/>
</dbReference>
<dbReference type="GO" id="GO:0005829">
    <property type="term" value="C:cytosol"/>
    <property type="evidence" value="ECO:0007669"/>
    <property type="project" value="TreeGrafter"/>
</dbReference>
<dbReference type="Pfam" id="PF03120">
    <property type="entry name" value="OB_DNA_ligase"/>
    <property type="match status" value="1"/>
</dbReference>
<dbReference type="SUPFAM" id="SSF47781">
    <property type="entry name" value="RuvA domain 2-like"/>
    <property type="match status" value="1"/>
</dbReference>
<comment type="similarity">
    <text evidence="12 13">Belongs to the NAD-dependent DNA ligase family. LigA subfamily.</text>
</comment>
<feature type="binding site" evidence="13">
    <location>
        <position position="465"/>
    </location>
    <ligand>
        <name>Zn(2+)</name>
        <dbReference type="ChEBI" id="CHEBI:29105"/>
    </ligand>
</feature>
<dbReference type="GO" id="GO:0006260">
    <property type="term" value="P:DNA replication"/>
    <property type="evidence" value="ECO:0007669"/>
    <property type="project" value="UniProtKB-KW"/>
</dbReference>
<feature type="region of interest" description="Disordered" evidence="14">
    <location>
        <begin position="1"/>
        <end position="33"/>
    </location>
</feature>
<dbReference type="InterPro" id="IPR013840">
    <property type="entry name" value="DNAligase_N"/>
</dbReference>
<feature type="binding site" evidence="13">
    <location>
        <position position="166"/>
    </location>
    <ligand>
        <name>NAD(+)</name>
        <dbReference type="ChEBI" id="CHEBI:57540"/>
    </ligand>
</feature>
<evidence type="ECO:0000256" key="10">
    <source>
        <dbReference type="ARBA" id="ARBA00023204"/>
    </source>
</evidence>
<dbReference type="PANTHER" id="PTHR23389:SF9">
    <property type="entry name" value="DNA LIGASE"/>
    <property type="match status" value="1"/>
</dbReference>
<comment type="function">
    <text evidence="13">DNA ligase that catalyzes the formation of phosphodiester linkages between 5'-phosphoryl and 3'-hydroxyl groups in double-stranded DNA using NAD as a coenzyme and as the energy source for the reaction. It is essential for DNA replication and repair of damaged DNA.</text>
</comment>
<evidence type="ECO:0000256" key="3">
    <source>
        <dbReference type="ARBA" id="ARBA00022598"/>
    </source>
</evidence>
<evidence type="ECO:0000313" key="16">
    <source>
        <dbReference type="EMBL" id="TQK76069.1"/>
    </source>
</evidence>
<dbReference type="Pfam" id="PF03119">
    <property type="entry name" value="DNA_ligase_ZBD"/>
    <property type="match status" value="1"/>
</dbReference>
<dbReference type="PANTHER" id="PTHR23389">
    <property type="entry name" value="CHROMOSOME TRANSMISSION FIDELITY FACTOR 18"/>
    <property type="match status" value="1"/>
</dbReference>
<keyword evidence="4 13" id="KW-0235">DNA replication</keyword>
<keyword evidence="10 13" id="KW-0234">DNA repair</keyword>
<comment type="cofactor">
    <cofactor evidence="13">
        <name>Mg(2+)</name>
        <dbReference type="ChEBI" id="CHEBI:18420"/>
    </cofactor>
    <cofactor evidence="13">
        <name>Mn(2+)</name>
        <dbReference type="ChEBI" id="CHEBI:29035"/>
    </cofactor>
</comment>
<dbReference type="Gene3D" id="3.30.470.30">
    <property type="entry name" value="DNA ligase/mRNA capping enzyme"/>
    <property type="match status" value="1"/>
</dbReference>
<feature type="binding site" evidence="13">
    <location>
        <position position="326"/>
    </location>
    <ligand>
        <name>NAD(+)</name>
        <dbReference type="ChEBI" id="CHEBI:57540"/>
    </ligand>
</feature>
<dbReference type="InterPro" id="IPR041663">
    <property type="entry name" value="DisA/LigA_HHH"/>
</dbReference>
<keyword evidence="9 13" id="KW-0520">NAD</keyword>
<keyword evidence="7 13" id="KW-0862">Zinc</keyword>
<dbReference type="EC" id="6.5.1.2" evidence="1 13"/>
<dbReference type="Pfam" id="PF00533">
    <property type="entry name" value="BRCT"/>
    <property type="match status" value="1"/>
</dbReference>
<keyword evidence="13" id="KW-0464">Manganese</keyword>
<keyword evidence="5 13" id="KW-0479">Metal-binding</keyword>
<evidence type="ECO:0000256" key="12">
    <source>
        <dbReference type="ARBA" id="ARBA00060881"/>
    </source>
</evidence>
<evidence type="ECO:0000256" key="14">
    <source>
        <dbReference type="SAM" id="MobiDB-lite"/>
    </source>
</evidence>
<dbReference type="HAMAP" id="MF_01588">
    <property type="entry name" value="DNA_ligase_A"/>
    <property type="match status" value="1"/>
</dbReference>
<keyword evidence="17" id="KW-1185">Reference proteome</keyword>
<dbReference type="NCBIfam" id="NF005932">
    <property type="entry name" value="PRK07956.1"/>
    <property type="match status" value="1"/>
</dbReference>
<feature type="binding site" evidence="13">
    <location>
        <position position="446"/>
    </location>
    <ligand>
        <name>Zn(2+)</name>
        <dbReference type="ChEBI" id="CHEBI:29105"/>
    </ligand>
</feature>
<dbReference type="Gene3D" id="6.20.10.30">
    <property type="match status" value="1"/>
</dbReference>
<organism evidence="16 17">
    <name type="scientific">Rarobacter incanus</name>
    <dbReference type="NCBI Taxonomy" id="153494"/>
    <lineage>
        <taxon>Bacteria</taxon>
        <taxon>Bacillati</taxon>
        <taxon>Actinomycetota</taxon>
        <taxon>Actinomycetes</taxon>
        <taxon>Micrococcales</taxon>
        <taxon>Rarobacteraceae</taxon>
        <taxon>Rarobacter</taxon>
    </lineage>
</organism>
<dbReference type="RefSeq" id="WP_142111399.1">
    <property type="nucleotide sequence ID" value="NZ_BAAATB010000002.1"/>
</dbReference>
<evidence type="ECO:0000313" key="17">
    <source>
        <dbReference type="Proteomes" id="UP000316181"/>
    </source>
</evidence>
<feature type="binding site" evidence="13">
    <location>
        <begin position="63"/>
        <end position="67"/>
    </location>
    <ligand>
        <name>NAD(+)</name>
        <dbReference type="ChEBI" id="CHEBI:57540"/>
    </ligand>
</feature>
<feature type="binding site" evidence="13">
    <location>
        <begin position="112"/>
        <end position="113"/>
    </location>
    <ligand>
        <name>NAD(+)</name>
        <dbReference type="ChEBI" id="CHEBI:57540"/>
    </ligand>
</feature>
<dbReference type="InterPro" id="IPR001679">
    <property type="entry name" value="DNA_ligase"/>
</dbReference>
<dbReference type="SUPFAM" id="SSF52113">
    <property type="entry name" value="BRCT domain"/>
    <property type="match status" value="1"/>
</dbReference>
<dbReference type="PIRSF" id="PIRSF001604">
    <property type="entry name" value="LigA"/>
    <property type="match status" value="1"/>
</dbReference>
<name>A0A542SN61_9MICO</name>
<dbReference type="FunFam" id="3.30.470.30:FF:000001">
    <property type="entry name" value="DNA ligase"/>
    <property type="match status" value="1"/>
</dbReference>
<evidence type="ECO:0000256" key="11">
    <source>
        <dbReference type="ARBA" id="ARBA00034005"/>
    </source>
</evidence>
<dbReference type="FunFam" id="3.40.50.10190:FF:000054">
    <property type="entry name" value="DNA ligase"/>
    <property type="match status" value="1"/>
</dbReference>
<dbReference type="SMART" id="SM00532">
    <property type="entry name" value="LIGANc"/>
    <property type="match status" value="1"/>
</dbReference>
<feature type="active site" description="N6-AMP-lysine intermediate" evidence="13">
    <location>
        <position position="145"/>
    </location>
</feature>
<comment type="catalytic activity">
    <reaction evidence="11 13">
        <text>NAD(+) + (deoxyribonucleotide)n-3'-hydroxyl + 5'-phospho-(deoxyribonucleotide)m = (deoxyribonucleotide)n+m + AMP + beta-nicotinamide D-nucleotide.</text>
        <dbReference type="EC" id="6.5.1.2"/>
    </reaction>
</comment>
<dbReference type="PROSITE" id="PS01055">
    <property type="entry name" value="DNA_LIGASE_N1"/>
    <property type="match status" value="1"/>
</dbReference>
<dbReference type="InterPro" id="IPR013839">
    <property type="entry name" value="DNAligase_adenylation"/>
</dbReference>
<comment type="caution">
    <text evidence="16">The sequence shown here is derived from an EMBL/GenBank/DDBJ whole genome shotgun (WGS) entry which is preliminary data.</text>
</comment>
<proteinExistence type="inferred from homology"/>
<dbReference type="InterPro" id="IPR001357">
    <property type="entry name" value="BRCT_dom"/>
</dbReference>
<evidence type="ECO:0000256" key="1">
    <source>
        <dbReference type="ARBA" id="ARBA00012722"/>
    </source>
</evidence>
<feature type="binding site" evidence="13">
    <location>
        <position position="350"/>
    </location>
    <ligand>
        <name>NAD(+)</name>
        <dbReference type="ChEBI" id="CHEBI:57540"/>
    </ligand>
</feature>
<dbReference type="PROSITE" id="PS50172">
    <property type="entry name" value="BRCT"/>
    <property type="match status" value="1"/>
</dbReference>
<dbReference type="SUPFAM" id="SSF56091">
    <property type="entry name" value="DNA ligase/mRNA capping enzyme, catalytic domain"/>
    <property type="match status" value="1"/>
</dbReference>
<evidence type="ECO:0000256" key="9">
    <source>
        <dbReference type="ARBA" id="ARBA00023027"/>
    </source>
</evidence>
<dbReference type="NCBIfam" id="TIGR00575">
    <property type="entry name" value="dnlj"/>
    <property type="match status" value="1"/>
</dbReference>
<dbReference type="InterPro" id="IPR010994">
    <property type="entry name" value="RuvA_2-like"/>
</dbReference>
<sequence>MNSQGANDEAATSDAPKACDRAASDETSGGLPGSVRTRWAELVNLIDDAQFAYYVRDQPTVPDSEYDRWFRDLESLESTYPALRTPESPTQRVGGTYSTDFAPVRHLQQMYSLQDVFSVGEVDEWASRVMRDSDGAHIDWLTEVKIDGLALNLLYVGGKLARASTRGDGITGEDVTLNARTIAAIPQVLGGDPAHHPVTIEIRGEVFIPVADFSAMNEAQVAAGKAPFANPRNAAAGSLRQKDPRVSASRPLNFYAHGIGDVEWAGAAPAAFDRQSHAYSLFARWGIPISPHNRVCQSLSQVREMIEFYGEHRHDIEHELDGIVVKVDEFALQATLGFTSRVPRWAVAYKYPPEEVNTRLLAIEIGVGRTGRATPFAVMEPVVVSGSTVSRATLHNQDVVRAKGVLIGDVVVVRKAGDVIPEVVGPVVALRGDGFPRSEFVMPRNCPECGTPLRPMKDGDVDLRCPNARSCPAQLRERVFHAGSRGAFDIEALGAEAAIALTDPDAGRPSAAAQIRLDGKVSSAPPEALPPRQEPVLTNEAQLFDLTADQLRDVRVWREIKSRGRATGLFEPRLYFWTKPGAPTKANPAGKPSLVGANTTRLLAELDKAKTQPLWRVLVALSIRHVGPTAARAIAARFRSIDAIRSASHAELSEVEGVGDIIASAVRDWFDGADAGWHGEVIERWRAAGVRMQEEIKDEAPATLAGLTIVVTGTLQRFTRDSAKEAIVARGGKAAGSVSKKTDFVVAGENAGAKEAKARELGVAVLDEAGFEALIAGGPAALSGNGPVAVDGGSPVAIAGDSPVAREG</sequence>
<feature type="binding site" evidence="13">
    <location>
        <position position="205"/>
    </location>
    <ligand>
        <name>NAD(+)</name>
        <dbReference type="ChEBI" id="CHEBI:57540"/>
    </ligand>
</feature>
<protein>
    <recommendedName>
        <fullName evidence="2 13">DNA ligase</fullName>
        <ecNumber evidence="1 13">6.5.1.2</ecNumber>
    </recommendedName>
    <alternativeName>
        <fullName evidence="13">Polydeoxyribonucleotide synthase [NAD(+)]</fullName>
    </alternativeName>
</protein>